<evidence type="ECO:0000256" key="6">
    <source>
        <dbReference type="ARBA" id="ARBA00023242"/>
    </source>
</evidence>
<dbReference type="PANTHER" id="PTHR45810:SF1">
    <property type="entry name" value="HISTONE H3-LIKE CENTROMERIC PROTEIN A"/>
    <property type="match status" value="1"/>
</dbReference>
<sequence>MVKATSGTHKPAALSGLPMRSGGGSGGGGSGSGSGSRAPQRRAIHDIAGMSGSGKSSTSARPGDPIAPAKVRRFKPGSKALSEIRRYQKSTNLLIQKLPFARVVREIANEYVTSVSYLGPDEAAGLRWQGAAIMALQEATEAFMVHLFEDANLCAIHAKRVTIMQRDLQLARRLRGHSGGLA</sequence>
<comment type="subunit">
    <text evidence="10">Component of centromeric nucleosomes, where DNA is wrapped around a histone octamer core. The octamer contains two molecules each of H2A, H2B, CSE4/CENPA and H4 assembled in one CSE4-H4 heterotetramer and two H2A-H2B heterodimers. Interacts with the inner kinetochore.</text>
</comment>
<comment type="function">
    <text evidence="9">Histone H3-like nucleosomal protein that is specifically found in centromeric nucleosomes. Replaces conventional H3 in the nucleosome core of centromeric chromatin that serves as an assembly site for the inner kinetochore. Required for recruitment and assembly of kinetochore proteins, mitotic progression and chromosome segregation. May serve as an epigenetic mark that propagates centromere identity through replication and cell division.</text>
</comment>
<protein>
    <submittedName>
        <fullName evidence="13">Centromeric DNA-binding histone H3-like protein cse4</fullName>
    </submittedName>
</protein>
<dbReference type="PANTHER" id="PTHR45810">
    <property type="entry name" value="HISTONE H3.2"/>
    <property type="match status" value="1"/>
</dbReference>
<evidence type="ECO:0000256" key="5">
    <source>
        <dbReference type="ARBA" id="ARBA00023125"/>
    </source>
</evidence>
<dbReference type="InterPro" id="IPR009072">
    <property type="entry name" value="Histone-fold"/>
</dbReference>
<dbReference type="PRINTS" id="PR00622">
    <property type="entry name" value="HISTONEH3"/>
</dbReference>
<dbReference type="Gene3D" id="1.10.20.10">
    <property type="entry name" value="Histone, subunit A"/>
    <property type="match status" value="1"/>
</dbReference>
<dbReference type="GO" id="GO:0030527">
    <property type="term" value="F:structural constituent of chromatin"/>
    <property type="evidence" value="ECO:0007669"/>
    <property type="project" value="InterPro"/>
</dbReference>
<dbReference type="AlphaFoldDB" id="A0A9P6PYQ5"/>
<evidence type="ECO:0000256" key="7">
    <source>
        <dbReference type="ARBA" id="ARBA00023269"/>
    </source>
</evidence>
<dbReference type="SUPFAM" id="SSF47113">
    <property type="entry name" value="Histone-fold"/>
    <property type="match status" value="1"/>
</dbReference>
<comment type="similarity">
    <text evidence="3">Belongs to the histone H3 family.</text>
</comment>
<evidence type="ECO:0000256" key="9">
    <source>
        <dbReference type="ARBA" id="ARBA00043846"/>
    </source>
</evidence>
<accession>A0A9P6PYQ5</accession>
<feature type="compositionally biased region" description="Gly residues" evidence="11">
    <location>
        <begin position="21"/>
        <end position="34"/>
    </location>
</feature>
<feature type="region of interest" description="Disordered" evidence="11">
    <location>
        <begin position="1"/>
        <end position="70"/>
    </location>
</feature>
<comment type="caution">
    <text evidence="13">The sequence shown here is derived from an EMBL/GenBank/DDBJ whole genome shotgun (WGS) entry which is preliminary data.</text>
</comment>
<dbReference type="CDD" id="cd22911">
    <property type="entry name" value="HFD_H3"/>
    <property type="match status" value="1"/>
</dbReference>
<evidence type="ECO:0000313" key="14">
    <source>
        <dbReference type="Proteomes" id="UP000726737"/>
    </source>
</evidence>
<gene>
    <name evidence="13" type="primary">CSE4</name>
    <name evidence="13" type="ORF">BG011_004371</name>
</gene>
<evidence type="ECO:0000256" key="11">
    <source>
        <dbReference type="SAM" id="MobiDB-lite"/>
    </source>
</evidence>
<dbReference type="Pfam" id="PF00125">
    <property type="entry name" value="Histone"/>
    <property type="match status" value="1"/>
</dbReference>
<keyword evidence="14" id="KW-1185">Reference proteome</keyword>
<dbReference type="GO" id="GO:0000786">
    <property type="term" value="C:nucleosome"/>
    <property type="evidence" value="ECO:0007669"/>
    <property type="project" value="UniProtKB-KW"/>
</dbReference>
<dbReference type="GO" id="GO:0003677">
    <property type="term" value="F:DNA binding"/>
    <property type="evidence" value="ECO:0007669"/>
    <property type="project" value="UniProtKB-KW"/>
</dbReference>
<organism evidence="13 14">
    <name type="scientific">Mortierella polycephala</name>
    <dbReference type="NCBI Taxonomy" id="41804"/>
    <lineage>
        <taxon>Eukaryota</taxon>
        <taxon>Fungi</taxon>
        <taxon>Fungi incertae sedis</taxon>
        <taxon>Mucoromycota</taxon>
        <taxon>Mortierellomycotina</taxon>
        <taxon>Mortierellomycetes</taxon>
        <taxon>Mortierellales</taxon>
        <taxon>Mortierellaceae</taxon>
        <taxon>Mortierella</taxon>
    </lineage>
</organism>
<comment type="subcellular location">
    <subcellularLocation>
        <location evidence="2">Chromosome</location>
        <location evidence="2">Centromere</location>
    </subcellularLocation>
    <subcellularLocation>
        <location evidence="1">Nucleus</location>
    </subcellularLocation>
</comment>
<keyword evidence="5 13" id="KW-0238">DNA-binding</keyword>
<dbReference type="InterPro" id="IPR007125">
    <property type="entry name" value="H2A/H2B/H3"/>
</dbReference>
<evidence type="ECO:0000256" key="8">
    <source>
        <dbReference type="ARBA" id="ARBA00023328"/>
    </source>
</evidence>
<dbReference type="InterPro" id="IPR000164">
    <property type="entry name" value="Histone_H3/CENP-A"/>
</dbReference>
<dbReference type="SMART" id="SM00428">
    <property type="entry name" value="H3"/>
    <property type="match status" value="1"/>
</dbReference>
<reference evidence="13" key="1">
    <citation type="journal article" date="2020" name="Fungal Divers.">
        <title>Resolving the Mortierellaceae phylogeny through synthesis of multi-gene phylogenetics and phylogenomics.</title>
        <authorList>
            <person name="Vandepol N."/>
            <person name="Liber J."/>
            <person name="Desiro A."/>
            <person name="Na H."/>
            <person name="Kennedy M."/>
            <person name="Barry K."/>
            <person name="Grigoriev I.V."/>
            <person name="Miller A.N."/>
            <person name="O'Donnell K."/>
            <person name="Stajich J.E."/>
            <person name="Bonito G."/>
        </authorList>
    </citation>
    <scope>NUCLEOTIDE SEQUENCE</scope>
    <source>
        <strain evidence="13">KOD948</strain>
    </source>
</reference>
<evidence type="ECO:0000259" key="12">
    <source>
        <dbReference type="Pfam" id="PF00125"/>
    </source>
</evidence>
<dbReference type="Proteomes" id="UP000726737">
    <property type="component" value="Unassembled WGS sequence"/>
</dbReference>
<evidence type="ECO:0000256" key="4">
    <source>
        <dbReference type="ARBA" id="ARBA00022454"/>
    </source>
</evidence>
<dbReference type="GO" id="GO:0000775">
    <property type="term" value="C:chromosome, centromeric region"/>
    <property type="evidence" value="ECO:0007669"/>
    <property type="project" value="UniProtKB-SubCell"/>
</dbReference>
<feature type="domain" description="Core Histone H2A/H2B/H3" evidence="12">
    <location>
        <begin position="76"/>
        <end position="174"/>
    </location>
</feature>
<dbReference type="OrthoDB" id="842664at2759"/>
<keyword evidence="7" id="KW-0544">Nucleosome core</keyword>
<keyword evidence="6" id="KW-0539">Nucleus</keyword>
<evidence type="ECO:0000256" key="10">
    <source>
        <dbReference type="ARBA" id="ARBA00044024"/>
    </source>
</evidence>
<dbReference type="GO" id="GO:0046982">
    <property type="term" value="F:protein heterodimerization activity"/>
    <property type="evidence" value="ECO:0007669"/>
    <property type="project" value="InterPro"/>
</dbReference>
<evidence type="ECO:0000256" key="2">
    <source>
        <dbReference type="ARBA" id="ARBA00004584"/>
    </source>
</evidence>
<evidence type="ECO:0000313" key="13">
    <source>
        <dbReference type="EMBL" id="KAG0256678.1"/>
    </source>
</evidence>
<dbReference type="FunFam" id="1.10.20.10:FF:000087">
    <property type="entry name" value="Probable histone 3"/>
    <property type="match status" value="1"/>
</dbReference>
<dbReference type="EMBL" id="JAAAJA010000288">
    <property type="protein sequence ID" value="KAG0256678.1"/>
    <property type="molecule type" value="Genomic_DNA"/>
</dbReference>
<evidence type="ECO:0000256" key="3">
    <source>
        <dbReference type="ARBA" id="ARBA00010343"/>
    </source>
</evidence>
<proteinExistence type="inferred from homology"/>
<keyword evidence="4" id="KW-0158">Chromosome</keyword>
<keyword evidence="8" id="KW-0137">Centromere</keyword>
<dbReference type="GO" id="GO:0005634">
    <property type="term" value="C:nucleus"/>
    <property type="evidence" value="ECO:0007669"/>
    <property type="project" value="UniProtKB-SubCell"/>
</dbReference>
<evidence type="ECO:0000256" key="1">
    <source>
        <dbReference type="ARBA" id="ARBA00004123"/>
    </source>
</evidence>
<name>A0A9P6PYQ5_9FUNG</name>